<dbReference type="PROSITE" id="PS01031">
    <property type="entry name" value="SHSP"/>
    <property type="match status" value="1"/>
</dbReference>
<dbReference type="InterPro" id="IPR008978">
    <property type="entry name" value="HSP20-like_chaperone"/>
</dbReference>
<name>A0A2W7P448_9BURK</name>
<evidence type="ECO:0000256" key="1">
    <source>
        <dbReference type="ARBA" id="ARBA00023016"/>
    </source>
</evidence>
<dbReference type="InterPro" id="IPR002068">
    <property type="entry name" value="A-crystallin/Hsp20_dom"/>
</dbReference>
<keyword evidence="7" id="KW-1185">Reference proteome</keyword>
<dbReference type="PANTHER" id="PTHR46733:SF4">
    <property type="entry name" value="HEAT SHOCK PROTEIN 21, CHLOROPLASTIC"/>
    <property type="match status" value="1"/>
</dbReference>
<dbReference type="Gene3D" id="2.60.40.790">
    <property type="match status" value="1"/>
</dbReference>
<feature type="domain" description="SHSP" evidence="5">
    <location>
        <begin position="24"/>
        <end position="135"/>
    </location>
</feature>
<dbReference type="PANTHER" id="PTHR46733">
    <property type="entry name" value="26.5 KDA HEAT SHOCK PROTEIN, MITOCHONDRIAL"/>
    <property type="match status" value="1"/>
</dbReference>
<dbReference type="AlphaFoldDB" id="A0A2W7P448"/>
<evidence type="ECO:0000313" key="7">
    <source>
        <dbReference type="Proteomes" id="UP000249638"/>
    </source>
</evidence>
<keyword evidence="1" id="KW-0346">Stress response</keyword>
<evidence type="ECO:0000313" key="6">
    <source>
        <dbReference type="EMBL" id="PZX28177.1"/>
    </source>
</evidence>
<dbReference type="Proteomes" id="UP000249638">
    <property type="component" value="Unassembled WGS sequence"/>
</dbReference>
<dbReference type="GO" id="GO:0009408">
    <property type="term" value="P:response to heat"/>
    <property type="evidence" value="ECO:0007669"/>
    <property type="project" value="InterPro"/>
</dbReference>
<feature type="compositionally biased region" description="Basic and acidic residues" evidence="4">
    <location>
        <begin position="10"/>
        <end position="23"/>
    </location>
</feature>
<protein>
    <submittedName>
        <fullName evidence="6">HSP20 family molecular chaperone IbpA</fullName>
    </submittedName>
</protein>
<dbReference type="EMBL" id="QKZN01000005">
    <property type="protein sequence ID" value="PZX28177.1"/>
    <property type="molecule type" value="Genomic_DNA"/>
</dbReference>
<proteinExistence type="inferred from homology"/>
<dbReference type="Pfam" id="PF00011">
    <property type="entry name" value="HSP20"/>
    <property type="match status" value="1"/>
</dbReference>
<reference evidence="6" key="1">
    <citation type="submission" date="2018-06" db="EMBL/GenBank/DDBJ databases">
        <title>Genomic Encyclopedia of Type Strains, Phase IV (KMG-V): Genome sequencing to study the core and pangenomes of soil and plant-associated prokaryotes.</title>
        <authorList>
            <person name="Whitman W."/>
        </authorList>
    </citation>
    <scope>NUCLEOTIDE SEQUENCE [LARGE SCALE GENOMIC DNA]</scope>
    <source>
        <strain evidence="6">MLR2-44</strain>
    </source>
</reference>
<evidence type="ECO:0000256" key="2">
    <source>
        <dbReference type="PROSITE-ProRule" id="PRU00285"/>
    </source>
</evidence>
<gene>
    <name evidence="6" type="ORF">C7416_105414</name>
</gene>
<evidence type="ECO:0000259" key="5">
    <source>
        <dbReference type="PROSITE" id="PS01031"/>
    </source>
</evidence>
<accession>A0A2W7P448</accession>
<feature type="region of interest" description="Disordered" evidence="4">
    <location>
        <begin position="1"/>
        <end position="25"/>
    </location>
</feature>
<evidence type="ECO:0000256" key="3">
    <source>
        <dbReference type="RuleBase" id="RU003616"/>
    </source>
</evidence>
<comment type="caution">
    <text evidence="6">The sequence shown here is derived from an EMBL/GenBank/DDBJ whole genome shotgun (WGS) entry which is preliminary data.</text>
</comment>
<comment type="similarity">
    <text evidence="2 3">Belongs to the small heat shock protein (HSP20) family.</text>
</comment>
<sequence>MAEMNQVVARPDHAIAQRQDDKTTQTTTVLPPVDIIEDASGVTLWADLPGVPREKLEVSVHDGSLRIEAEAVVPMPSGLRVQHAEIRQPHFARAFSLSPDLDAARIEANLQDGVLKLTIPRREEARPRRIAIDMA</sequence>
<dbReference type="InterPro" id="IPR044587">
    <property type="entry name" value="HSP21-like"/>
</dbReference>
<dbReference type="CDD" id="cd06464">
    <property type="entry name" value="ACD_sHsps-like"/>
    <property type="match status" value="1"/>
</dbReference>
<organism evidence="6 7">
    <name type="scientific">Cupriavidus phytorum</name>
    <dbReference type="NCBI Taxonomy" id="3024399"/>
    <lineage>
        <taxon>Bacteria</taxon>
        <taxon>Pseudomonadati</taxon>
        <taxon>Pseudomonadota</taxon>
        <taxon>Betaproteobacteria</taxon>
        <taxon>Burkholderiales</taxon>
        <taxon>Burkholderiaceae</taxon>
        <taxon>Cupriavidus</taxon>
    </lineage>
</organism>
<dbReference type="SUPFAM" id="SSF49764">
    <property type="entry name" value="HSP20-like chaperones"/>
    <property type="match status" value="1"/>
</dbReference>
<evidence type="ECO:0000256" key="4">
    <source>
        <dbReference type="SAM" id="MobiDB-lite"/>
    </source>
</evidence>